<feature type="transmembrane region" description="Helical" evidence="2">
    <location>
        <begin position="48"/>
        <end position="68"/>
    </location>
</feature>
<feature type="transmembrane region" description="Helical" evidence="2">
    <location>
        <begin position="163"/>
        <end position="187"/>
    </location>
</feature>
<evidence type="ECO:0000256" key="1">
    <source>
        <dbReference type="SAM" id="MobiDB-lite"/>
    </source>
</evidence>
<evidence type="ECO:0000313" key="3">
    <source>
        <dbReference type="EMBL" id="PFH48951.1"/>
    </source>
</evidence>
<organism evidence="3 4">
    <name type="scientific">Amanita thiersii Skay4041</name>
    <dbReference type="NCBI Taxonomy" id="703135"/>
    <lineage>
        <taxon>Eukaryota</taxon>
        <taxon>Fungi</taxon>
        <taxon>Dikarya</taxon>
        <taxon>Basidiomycota</taxon>
        <taxon>Agaricomycotina</taxon>
        <taxon>Agaricomycetes</taxon>
        <taxon>Agaricomycetidae</taxon>
        <taxon>Agaricales</taxon>
        <taxon>Pluteineae</taxon>
        <taxon>Amanitaceae</taxon>
        <taxon>Amanita</taxon>
    </lineage>
</organism>
<dbReference type="AlphaFoldDB" id="A0A2A9NKV0"/>
<accession>A0A2A9NKV0</accession>
<feature type="transmembrane region" description="Helical" evidence="2">
    <location>
        <begin position="120"/>
        <end position="143"/>
    </location>
</feature>
<keyword evidence="2" id="KW-1133">Transmembrane helix</keyword>
<evidence type="ECO:0008006" key="5">
    <source>
        <dbReference type="Google" id="ProtNLM"/>
    </source>
</evidence>
<proteinExistence type="predicted"/>
<keyword evidence="4" id="KW-1185">Reference proteome</keyword>
<keyword evidence="2" id="KW-0472">Membrane</keyword>
<feature type="transmembrane region" description="Helical" evidence="2">
    <location>
        <begin position="88"/>
        <end position="108"/>
    </location>
</feature>
<protein>
    <recommendedName>
        <fullName evidence="5">G-protein coupled receptors family 1 profile domain-containing protein</fullName>
    </recommendedName>
</protein>
<feature type="transmembrane region" description="Helical" evidence="2">
    <location>
        <begin position="208"/>
        <end position="229"/>
    </location>
</feature>
<dbReference type="Proteomes" id="UP000242287">
    <property type="component" value="Unassembled WGS sequence"/>
</dbReference>
<feature type="transmembrane region" description="Helical" evidence="2">
    <location>
        <begin position="241"/>
        <end position="263"/>
    </location>
</feature>
<reference evidence="3 4" key="1">
    <citation type="submission" date="2014-02" db="EMBL/GenBank/DDBJ databases">
        <title>Transposable element dynamics among asymbiotic and ectomycorrhizal Amanita fungi.</title>
        <authorList>
            <consortium name="DOE Joint Genome Institute"/>
            <person name="Hess J."/>
            <person name="Skrede I."/>
            <person name="Wolfe B."/>
            <person name="LaButti K."/>
            <person name="Ohm R.A."/>
            <person name="Grigoriev I.V."/>
            <person name="Pringle A."/>
        </authorList>
    </citation>
    <scope>NUCLEOTIDE SEQUENCE [LARGE SCALE GENOMIC DNA]</scope>
    <source>
        <strain evidence="3 4">SKay4041</strain>
    </source>
</reference>
<feature type="transmembrane region" description="Helical" evidence="2">
    <location>
        <begin position="14"/>
        <end position="36"/>
    </location>
</feature>
<feature type="region of interest" description="Disordered" evidence="1">
    <location>
        <begin position="282"/>
        <end position="308"/>
    </location>
</feature>
<sequence length="308" mass="34928">MDAKTSLEIKITGLFVQAIMFGLYTASFLHMWSLALEDMKWRLRRDTSLLLLIIGTLIFIFNASDLIATLLSMLHMLRKDKHGGRIDILILDLVEILSMISVDGVLIYRCWIVNVRKWHFIYFPLILWLGNYCCFAYTTYLNVRSVVNRGAVPDLWYRKVHVLWAFYASTVVINIYSTTAITLRIWYSKARHRKNGFTKATIPFSIRIVAESGILYTTSSTMVMILWIIPASVKLDFVQSVVNGVSVPMVGIAFNLIFIRVACKRAGIEVVNKGVSWSRHIENGGSHTTSTGGGSDDKTDPIDIHEKV</sequence>
<gene>
    <name evidence="3" type="ORF">AMATHDRAFT_64123</name>
</gene>
<dbReference type="EMBL" id="KZ302044">
    <property type="protein sequence ID" value="PFH48951.1"/>
    <property type="molecule type" value="Genomic_DNA"/>
</dbReference>
<evidence type="ECO:0000256" key="2">
    <source>
        <dbReference type="SAM" id="Phobius"/>
    </source>
</evidence>
<name>A0A2A9NKV0_9AGAR</name>
<dbReference type="OrthoDB" id="3357408at2759"/>
<evidence type="ECO:0000313" key="4">
    <source>
        <dbReference type="Proteomes" id="UP000242287"/>
    </source>
</evidence>
<keyword evidence="2" id="KW-0812">Transmembrane</keyword>
<feature type="compositionally biased region" description="Basic and acidic residues" evidence="1">
    <location>
        <begin position="295"/>
        <end position="308"/>
    </location>
</feature>